<dbReference type="EMBL" id="MT536174">
    <property type="protein sequence ID" value="QKW95599.1"/>
    <property type="molecule type" value="Genomic_DNA"/>
</dbReference>
<dbReference type="Proteomes" id="UP000509379">
    <property type="component" value="Segment"/>
</dbReference>
<proteinExistence type="predicted"/>
<gene>
    <name evidence="1" type="ORF">AXL3_11</name>
</gene>
<accession>A0A7D5BHA6</accession>
<organism evidence="1 2">
    <name type="scientific">Stenotrophomonas phage vB_SmaS-AXL_3</name>
    <dbReference type="NCBI Taxonomy" id="2740427"/>
    <lineage>
        <taxon>Viruses</taxon>
        <taxon>Duplodnaviria</taxon>
        <taxon>Heunggongvirae</taxon>
        <taxon>Uroviricota</taxon>
        <taxon>Caudoviricetes</taxon>
        <taxon>Axeltriavirus</taxon>
        <taxon>Axeltriavirus AXL3</taxon>
    </lineage>
</organism>
<keyword evidence="2" id="KW-1185">Reference proteome</keyword>
<evidence type="ECO:0000313" key="1">
    <source>
        <dbReference type="EMBL" id="QKW95599.1"/>
    </source>
</evidence>
<evidence type="ECO:0000313" key="2">
    <source>
        <dbReference type="Proteomes" id="UP000509379"/>
    </source>
</evidence>
<dbReference type="Gene3D" id="3.30.2000.20">
    <property type="match status" value="1"/>
</dbReference>
<name>A0A7D5BHA6_9CAUD</name>
<protein>
    <submittedName>
        <fullName evidence="1">Structural protein</fullName>
    </submittedName>
</protein>
<reference evidence="1" key="1">
    <citation type="submission" date="2020-05" db="EMBL/GenBank/DDBJ databases">
        <title>Isolation and characterization of the novel bacteriophage AXL3 against Stenotrophomonas maltophilia.</title>
        <authorList>
            <person name="McCutcheon J.G."/>
            <person name="Lin A."/>
            <person name="Dennis J."/>
        </authorList>
    </citation>
    <scope>NUCLEOTIDE SEQUENCE [LARGE SCALE GENOMIC DNA]</scope>
</reference>
<sequence length="143" mass="15935">MTADAIKVRDEAFGLISAAVVAYDPTVKLYWQGVPANDQPTSNDIWLRVSLQHVTGRQSSLAGEDGVRRWNRTGFISVQCFAPLARGSVQAATKLACVVRDALQGKQTASCVWFRNPRINEVGEDKDWFNVNATIDFDYDELR</sequence>